<accession>A0A9D9DTY7</accession>
<keyword evidence="5" id="KW-0328">Glycosyltransferase</keyword>
<dbReference type="InterPro" id="IPR017853">
    <property type="entry name" value="GH"/>
</dbReference>
<dbReference type="AlphaFoldDB" id="A0A9D9DTY7"/>
<dbReference type="SUPFAM" id="SSF51445">
    <property type="entry name" value="(Trans)glycosidases"/>
    <property type="match status" value="1"/>
</dbReference>
<evidence type="ECO:0000313" key="11">
    <source>
        <dbReference type="Proteomes" id="UP000823632"/>
    </source>
</evidence>
<reference evidence="10" key="1">
    <citation type="submission" date="2020-10" db="EMBL/GenBank/DDBJ databases">
        <authorList>
            <person name="Gilroy R."/>
        </authorList>
    </citation>
    <scope>NUCLEOTIDE SEQUENCE</scope>
    <source>
        <strain evidence="10">10192</strain>
    </source>
</reference>
<dbReference type="Gene3D" id="3.20.20.80">
    <property type="entry name" value="Glycosidases"/>
    <property type="match status" value="1"/>
</dbReference>
<keyword evidence="7" id="KW-0119">Carbohydrate metabolism</keyword>
<evidence type="ECO:0000256" key="1">
    <source>
        <dbReference type="ARBA" id="ARBA00000439"/>
    </source>
</evidence>
<dbReference type="Pfam" id="PF02446">
    <property type="entry name" value="Glyco_hydro_77"/>
    <property type="match status" value="1"/>
</dbReference>
<organism evidence="10 11">
    <name type="scientific">Candidatus Scatousia excrementipullorum</name>
    <dbReference type="NCBI Taxonomy" id="2840936"/>
    <lineage>
        <taxon>Bacteria</taxon>
        <taxon>Candidatus Scatousia</taxon>
    </lineage>
</organism>
<evidence type="ECO:0000313" key="10">
    <source>
        <dbReference type="EMBL" id="MBO8431234.1"/>
    </source>
</evidence>
<reference evidence="10" key="2">
    <citation type="journal article" date="2021" name="PeerJ">
        <title>Extensive microbial diversity within the chicken gut microbiome revealed by metagenomics and culture.</title>
        <authorList>
            <person name="Gilroy R."/>
            <person name="Ravi A."/>
            <person name="Getino M."/>
            <person name="Pursley I."/>
            <person name="Horton D.L."/>
            <person name="Alikhan N.F."/>
            <person name="Baker D."/>
            <person name="Gharbi K."/>
            <person name="Hall N."/>
            <person name="Watson M."/>
            <person name="Adriaenssens E.M."/>
            <person name="Foster-Nyarko E."/>
            <person name="Jarju S."/>
            <person name="Secka A."/>
            <person name="Antonio M."/>
            <person name="Oren A."/>
            <person name="Chaudhuri R.R."/>
            <person name="La Ragione R."/>
            <person name="Hildebrand F."/>
            <person name="Pallen M.J."/>
        </authorList>
    </citation>
    <scope>NUCLEOTIDE SEQUENCE</scope>
    <source>
        <strain evidence="10">10192</strain>
    </source>
</reference>
<dbReference type="EMBL" id="JADIND010000168">
    <property type="protein sequence ID" value="MBO8431234.1"/>
    <property type="molecule type" value="Genomic_DNA"/>
</dbReference>
<dbReference type="EC" id="2.4.1.25" evidence="3"/>
<keyword evidence="6" id="KW-0808">Transferase</keyword>
<evidence type="ECO:0000256" key="9">
    <source>
        <dbReference type="ARBA" id="ARBA00031501"/>
    </source>
</evidence>
<evidence type="ECO:0000256" key="3">
    <source>
        <dbReference type="ARBA" id="ARBA00012560"/>
    </source>
</evidence>
<dbReference type="GO" id="GO:0004134">
    <property type="term" value="F:4-alpha-glucanotransferase activity"/>
    <property type="evidence" value="ECO:0007669"/>
    <property type="project" value="UniProtKB-EC"/>
</dbReference>
<dbReference type="Proteomes" id="UP000823632">
    <property type="component" value="Unassembled WGS sequence"/>
</dbReference>
<sequence length="665" mass="77274">MKVNAINILNHVFTAKRVSHNENRQNNICMPQTSYDCFQKNNIYNAITFTGVDGRGKVKQRGMMFHISNLPATRSYCGQFLDPETDKFIDFLEKSRQTHWIMNPLFALGEDLCPYNASGRFSKNIYLVNLNELTKDKYGNILKPSELPDDITAPVFTLDMLKTQKLPRFEKAFERFQKLEPAHPLKAEYTEFVRENKDLWLDTYAAYDGISKLYGDNWKNWPKDLQVLPQTATEEEKSLETVLTETLEGRLSEKQIQKVVKDINLFKFEQFLYDKQFNEFNNQLKNKGINLILDLAIGVSPNGVDVWANKDMFLLDENFNPVKVSGCPPEAAYPRTQVWGHALYNYDSPKFWDYQEASIKKLIKEGDLRLDHFVGYINRAEIPAEYRTNEGRILRGEQIFAPVEEGGMGKDFFLSDWIVRIDEKRNARNENMFELFIRVAREEGKKPEDCYILEDFGPLAETEAYKEFKEKFGTDFISQRIPVAMGIGEHITSPQDQNNISSPEKIKNEKNIAILTGNHDLPPLRDYVDLLLDNEPQEVNGKNSPALFREFCKNELHLTDDEIKDRDLVMKELMKWHYTQDNVKQVQTTLPDALGIYFRPNIPGYSNGMKDKYLMKTTPEALLPYWSRVFPKGFLDRTDKNGINPGYKDLADDYIKMMDNLYKSF</sequence>
<gene>
    <name evidence="10" type="ORF">IAC76_07590</name>
</gene>
<protein>
    <recommendedName>
        <fullName evidence="4">4-alpha-glucanotransferase</fullName>
        <ecNumber evidence="3">2.4.1.25</ecNumber>
    </recommendedName>
    <alternativeName>
        <fullName evidence="8">Amylomaltase</fullName>
    </alternativeName>
    <alternativeName>
        <fullName evidence="9">Disproportionating enzyme</fullName>
    </alternativeName>
</protein>
<evidence type="ECO:0000256" key="6">
    <source>
        <dbReference type="ARBA" id="ARBA00022679"/>
    </source>
</evidence>
<evidence type="ECO:0000256" key="8">
    <source>
        <dbReference type="ARBA" id="ARBA00031423"/>
    </source>
</evidence>
<dbReference type="PANTHER" id="PTHR32438">
    <property type="entry name" value="4-ALPHA-GLUCANOTRANSFERASE DPE1, CHLOROPLASTIC/AMYLOPLASTIC"/>
    <property type="match status" value="1"/>
</dbReference>
<dbReference type="PANTHER" id="PTHR32438:SF5">
    <property type="entry name" value="4-ALPHA-GLUCANOTRANSFERASE DPE1, CHLOROPLASTIC_AMYLOPLASTIC"/>
    <property type="match status" value="1"/>
</dbReference>
<dbReference type="GO" id="GO:0005975">
    <property type="term" value="P:carbohydrate metabolic process"/>
    <property type="evidence" value="ECO:0007669"/>
    <property type="project" value="InterPro"/>
</dbReference>
<evidence type="ECO:0000256" key="2">
    <source>
        <dbReference type="ARBA" id="ARBA00005684"/>
    </source>
</evidence>
<evidence type="ECO:0000256" key="4">
    <source>
        <dbReference type="ARBA" id="ARBA00020295"/>
    </source>
</evidence>
<name>A0A9D9DTY7_9BACT</name>
<proteinExistence type="inferred from homology"/>
<evidence type="ECO:0000256" key="7">
    <source>
        <dbReference type="ARBA" id="ARBA00023277"/>
    </source>
</evidence>
<comment type="caution">
    <text evidence="10">The sequence shown here is derived from an EMBL/GenBank/DDBJ whole genome shotgun (WGS) entry which is preliminary data.</text>
</comment>
<evidence type="ECO:0000256" key="5">
    <source>
        <dbReference type="ARBA" id="ARBA00022676"/>
    </source>
</evidence>
<dbReference type="InterPro" id="IPR003385">
    <property type="entry name" value="Glyco_hydro_77"/>
</dbReference>
<comment type="similarity">
    <text evidence="2">Belongs to the disproportionating enzyme family.</text>
</comment>
<comment type="catalytic activity">
    <reaction evidence="1">
        <text>Transfers a segment of a (1-&gt;4)-alpha-D-glucan to a new position in an acceptor, which may be glucose or a (1-&gt;4)-alpha-D-glucan.</text>
        <dbReference type="EC" id="2.4.1.25"/>
    </reaction>
</comment>